<dbReference type="Pfam" id="PF01850">
    <property type="entry name" value="PIN"/>
    <property type="match status" value="1"/>
</dbReference>
<dbReference type="Gene3D" id="3.40.50.1010">
    <property type="entry name" value="5'-nuclease"/>
    <property type="match status" value="1"/>
</dbReference>
<dbReference type="AlphaFoldDB" id="A0A3A8AF15"/>
<dbReference type="CDD" id="cd09871">
    <property type="entry name" value="PIN_MtVapC28-VapC30-like"/>
    <property type="match status" value="1"/>
</dbReference>
<dbReference type="PANTHER" id="PTHR33653:SF1">
    <property type="entry name" value="RIBONUCLEASE VAPC2"/>
    <property type="match status" value="1"/>
</dbReference>
<dbReference type="EMBL" id="QFWV02000001">
    <property type="protein sequence ID" value="RKF08506.1"/>
    <property type="molecule type" value="Genomic_DNA"/>
</dbReference>
<keyword evidence="6" id="KW-0460">Magnesium</keyword>
<gene>
    <name evidence="9" type="ORF">DEM25_000435</name>
</gene>
<protein>
    <submittedName>
        <fullName evidence="9">Type II toxin-antitoxin system VapC family toxin</fullName>
    </submittedName>
</protein>
<dbReference type="OrthoDB" id="32625at2"/>
<comment type="cofactor">
    <cofactor evidence="1">
        <name>Mg(2+)</name>
        <dbReference type="ChEBI" id="CHEBI:18420"/>
    </cofactor>
</comment>
<comment type="caution">
    <text evidence="9">The sequence shown here is derived from an EMBL/GenBank/DDBJ whole genome shotgun (WGS) entry which is preliminary data.</text>
</comment>
<evidence type="ECO:0000256" key="5">
    <source>
        <dbReference type="ARBA" id="ARBA00022801"/>
    </source>
</evidence>
<evidence type="ECO:0000313" key="9">
    <source>
        <dbReference type="EMBL" id="RKF08506.1"/>
    </source>
</evidence>
<evidence type="ECO:0000256" key="2">
    <source>
        <dbReference type="ARBA" id="ARBA00022649"/>
    </source>
</evidence>
<proteinExistence type="inferred from homology"/>
<keyword evidence="3" id="KW-0540">Nuclease</keyword>
<keyword evidence="10" id="KW-1185">Reference proteome</keyword>
<evidence type="ECO:0000256" key="4">
    <source>
        <dbReference type="ARBA" id="ARBA00022723"/>
    </source>
</evidence>
<organism evidence="9 10">
    <name type="scientific">Oceaniradius stylonematis</name>
    <dbReference type="NCBI Taxonomy" id="2184161"/>
    <lineage>
        <taxon>Bacteria</taxon>
        <taxon>Pseudomonadati</taxon>
        <taxon>Pseudomonadota</taxon>
        <taxon>Alphaproteobacteria</taxon>
        <taxon>Hyphomicrobiales</taxon>
        <taxon>Ahrensiaceae</taxon>
        <taxon>Oceaniradius</taxon>
    </lineage>
</organism>
<dbReference type="InterPro" id="IPR029060">
    <property type="entry name" value="PIN-like_dom_sf"/>
</dbReference>
<evidence type="ECO:0000256" key="6">
    <source>
        <dbReference type="ARBA" id="ARBA00022842"/>
    </source>
</evidence>
<name>A0A3A8AF15_9HYPH</name>
<evidence type="ECO:0000256" key="7">
    <source>
        <dbReference type="ARBA" id="ARBA00038093"/>
    </source>
</evidence>
<feature type="domain" description="PIN" evidence="8">
    <location>
        <begin position="1"/>
        <end position="125"/>
    </location>
</feature>
<evidence type="ECO:0000259" key="8">
    <source>
        <dbReference type="Pfam" id="PF01850"/>
    </source>
</evidence>
<keyword evidence="4" id="KW-0479">Metal-binding</keyword>
<dbReference type="GO" id="GO:0016787">
    <property type="term" value="F:hydrolase activity"/>
    <property type="evidence" value="ECO:0007669"/>
    <property type="project" value="UniProtKB-KW"/>
</dbReference>
<sequence>MIVDASAIVAFVMKEEGSGIYEPYLFSDTVPLFISAVNWWEVHARITRHDKPDVTRSLQFFQRGTRLKFVAVDKDQTNMAIEAFRRFGKGHHPAKLNLGDCFAYALAKVRNEPLLFKGNDFHHTDVRAAL</sequence>
<keyword evidence="5" id="KW-0378">Hydrolase</keyword>
<keyword evidence="2" id="KW-1277">Toxin-antitoxin system</keyword>
<dbReference type="RefSeq" id="WP_109769315.1">
    <property type="nucleotide sequence ID" value="NZ_CP159474.1"/>
</dbReference>
<reference evidence="9 10" key="1">
    <citation type="journal article" date="2018" name="Int. J. Syst. Bacteriol.">
        <title>Oceaniradius stylonemae gen. nov., sp. nov., isolated from a red alga, Stylonema cornu-cervi.</title>
        <authorList>
            <person name="Jeong S."/>
        </authorList>
    </citation>
    <scope>NUCLEOTIDE SEQUENCE [LARGE SCALE GENOMIC DNA]</scope>
    <source>
        <strain evidence="9 10">StC1</strain>
    </source>
</reference>
<evidence type="ECO:0000256" key="3">
    <source>
        <dbReference type="ARBA" id="ARBA00022722"/>
    </source>
</evidence>
<dbReference type="InterPro" id="IPR050556">
    <property type="entry name" value="Type_II_TA_system_RNase"/>
</dbReference>
<dbReference type="GO" id="GO:0046872">
    <property type="term" value="F:metal ion binding"/>
    <property type="evidence" value="ECO:0007669"/>
    <property type="project" value="UniProtKB-KW"/>
</dbReference>
<dbReference type="PANTHER" id="PTHR33653">
    <property type="entry name" value="RIBONUCLEASE VAPC2"/>
    <property type="match status" value="1"/>
</dbReference>
<accession>A0A3A8AF15</accession>
<dbReference type="InterPro" id="IPR002716">
    <property type="entry name" value="PIN_dom"/>
</dbReference>
<dbReference type="Proteomes" id="UP000246132">
    <property type="component" value="Unassembled WGS sequence"/>
</dbReference>
<evidence type="ECO:0000313" key="10">
    <source>
        <dbReference type="Proteomes" id="UP000246132"/>
    </source>
</evidence>
<dbReference type="GO" id="GO:0004518">
    <property type="term" value="F:nuclease activity"/>
    <property type="evidence" value="ECO:0007669"/>
    <property type="project" value="UniProtKB-KW"/>
</dbReference>
<evidence type="ECO:0000256" key="1">
    <source>
        <dbReference type="ARBA" id="ARBA00001946"/>
    </source>
</evidence>
<comment type="similarity">
    <text evidence="7">Belongs to the PINc/VapC protein family.</text>
</comment>
<dbReference type="SUPFAM" id="SSF88723">
    <property type="entry name" value="PIN domain-like"/>
    <property type="match status" value="1"/>
</dbReference>